<evidence type="ECO:0000313" key="3">
    <source>
        <dbReference type="EMBL" id="AEZ36158.1"/>
    </source>
</evidence>
<dbReference type="PROSITE" id="PS51750">
    <property type="entry name" value="BRO_N"/>
    <property type="match status" value="1"/>
</dbReference>
<dbReference type="Pfam" id="PF02498">
    <property type="entry name" value="Bro-N"/>
    <property type="match status" value="1"/>
</dbReference>
<reference evidence="4" key="1">
    <citation type="submission" date="2011-09" db="EMBL/GenBank/DDBJ databases">
        <title>Genetic variation and virulence of Autographa californica multiple nucleopolyhedrovirus and Trichoplusia ni single nucleopolyhedrovirus isolates.</title>
        <authorList>
            <person name="Rowley D.L."/>
            <person name="Popham H.J.R."/>
            <person name="Breitenbach J.E."/>
            <person name="Harrison R.L."/>
        </authorList>
    </citation>
    <scope>NUCLEOTIDE SEQUENCE</scope>
    <source>
        <strain evidence="3">1109</strain>
        <strain evidence="4">1205</strain>
        <strain evidence="5">1243</strain>
        <strain evidence="2">397</strain>
    </source>
</reference>
<dbReference type="SMART" id="SM01040">
    <property type="entry name" value="Bro-N"/>
    <property type="match status" value="1"/>
</dbReference>
<protein>
    <submittedName>
        <fullName evidence="4">BRO-A2</fullName>
    </submittedName>
</protein>
<dbReference type="Pfam" id="PF13455">
    <property type="entry name" value="MUG113"/>
    <property type="match status" value="1"/>
</dbReference>
<organism evidence="4">
    <name type="scientific">Autographa californica multiple nucleopolyhedrovirus</name>
    <dbReference type="NCBI Taxonomy" id="307456"/>
    <lineage>
        <taxon>Viruses</taxon>
        <taxon>Viruses incertae sedis</taxon>
        <taxon>Naldaviricetes</taxon>
        <taxon>Lefavirales</taxon>
        <taxon>Baculoviridae</taxon>
        <taxon>Alphabaculovirus</taxon>
        <taxon>Alphabaculovirus aucalifornicae</taxon>
    </lineage>
</organism>
<sequence>MARVQIGQFKFGEDTFNLRYVLERDQQVRFVAKDVANSLKYTVCDKAIRVHVDNKYKSLFEQGNVVKRGHPLYLQPHTVLICKIGILQLISRSKMLNAAEFQDWFYSHVLPACLRDLSTLDFMQNAEKHVDLQHAKPILGHVYVATTPTYAELNLYKIGQTVNLKQRLNSLNCGRAAHDQMQYVLQTEPTVHHTMLEKLMKHELKAYRNNGEVYCTDFEHIKRSLETCLQQLLQN</sequence>
<accession>H6UPP1</accession>
<proteinExistence type="predicted"/>
<dbReference type="EMBL" id="JN674675">
    <property type="protein sequence ID" value="AEZ36166.1"/>
    <property type="molecule type" value="Genomic_DNA"/>
</dbReference>
<dbReference type="InterPro" id="IPR003497">
    <property type="entry name" value="BRO_N_domain"/>
</dbReference>
<dbReference type="EMBL" id="JN674674">
    <property type="protein sequence ID" value="AEZ36162.1"/>
    <property type="molecule type" value="Genomic_DNA"/>
</dbReference>
<evidence type="ECO:0000313" key="5">
    <source>
        <dbReference type="EMBL" id="AEZ36166.1"/>
    </source>
</evidence>
<evidence type="ECO:0000313" key="4">
    <source>
        <dbReference type="EMBL" id="AEZ36162.1"/>
    </source>
</evidence>
<evidence type="ECO:0000259" key="1">
    <source>
        <dbReference type="PROSITE" id="PS51750"/>
    </source>
</evidence>
<dbReference type="EMBL" id="JN674673">
    <property type="protein sequence ID" value="AEZ36158.1"/>
    <property type="molecule type" value="Genomic_DNA"/>
</dbReference>
<evidence type="ECO:0000313" key="2">
    <source>
        <dbReference type="EMBL" id="AEZ36155.1"/>
    </source>
</evidence>
<dbReference type="EMBL" id="JN674672">
    <property type="protein sequence ID" value="AEZ36155.1"/>
    <property type="molecule type" value="Genomic_DNA"/>
</dbReference>
<name>H6UPP1_9ABAC</name>
<feature type="domain" description="Bro-N" evidence="1">
    <location>
        <begin position="1"/>
        <end position="117"/>
    </location>
</feature>